<gene>
    <name evidence="3" type="ORF">OO17_02185</name>
</gene>
<evidence type="ECO:0000259" key="1">
    <source>
        <dbReference type="Pfam" id="PF08707"/>
    </source>
</evidence>
<dbReference type="Pfam" id="PF08707">
    <property type="entry name" value="PriCT_2"/>
    <property type="match status" value="1"/>
</dbReference>
<reference evidence="3 4" key="1">
    <citation type="submission" date="2014-11" db="EMBL/GenBank/DDBJ databases">
        <title>Genomics and ecophysiology of heterotrophic nitrogen fixing bacteria isolated from estuarine surface water.</title>
        <authorList>
            <person name="Bentzon-Tilia M."/>
            <person name="Severin I."/>
            <person name="Hansen L.H."/>
            <person name="Riemann L."/>
        </authorList>
    </citation>
    <scope>NUCLEOTIDE SEQUENCE [LARGE SCALE GENOMIC DNA]</scope>
    <source>
        <strain evidence="3 4">BAL398</strain>
    </source>
</reference>
<proteinExistence type="predicted"/>
<dbReference type="GO" id="GO:0016817">
    <property type="term" value="F:hydrolase activity, acting on acid anhydrides"/>
    <property type="evidence" value="ECO:0007669"/>
    <property type="project" value="InterPro"/>
</dbReference>
<dbReference type="InterPro" id="IPR039459">
    <property type="entry name" value="RepB-like_DNA_primase_dom"/>
</dbReference>
<comment type="caution">
    <text evidence="3">The sequence shown here is derived from an EMBL/GenBank/DDBJ whole genome shotgun (WGS) entry which is preliminary data.</text>
</comment>
<sequence length="320" mass="35838">MIELVGGQADAVMDFRVFAESKPCRERLSAVFRDGGRLPRMKYRGAFAERNDILQQRNRQGFGIFYSSNPSDGAGVKNNNIVAVRALPLDLDTTRPPADWDGGLRPHVLIESSPGRFQALFMIEPTTAFDEAARMAKRLAMLYGGDPNVSDRARVLRLPGFVHQKAKPFRSRIVWIDHFAAPFTLDDFDVILPPLPKRRIGIGDSGVGLIDAKRAALLFEHYPVEAIAGNAAWQRFAMALHSACNGNEAVAELFFKFCMQDSAYDDDDDARNRMRWDSFHAERDGGLTIGTLKRLCTENRIPGAVRFALFNDALRDFDNE</sequence>
<evidence type="ECO:0000259" key="2">
    <source>
        <dbReference type="Pfam" id="PF16793"/>
    </source>
</evidence>
<dbReference type="InterPro" id="IPR014819">
    <property type="entry name" value="PriCT_2"/>
</dbReference>
<feature type="domain" description="RepB-like DNA primase" evidence="2">
    <location>
        <begin position="102"/>
        <end position="167"/>
    </location>
</feature>
<protein>
    <submittedName>
        <fullName evidence="3">Uncharacterized protein</fullName>
    </submittedName>
</protein>
<dbReference type="Proteomes" id="UP000032515">
    <property type="component" value="Unassembled WGS sequence"/>
</dbReference>
<dbReference type="AlphaFoldDB" id="A0A0D7F446"/>
<evidence type="ECO:0000313" key="3">
    <source>
        <dbReference type="EMBL" id="KIZ47844.1"/>
    </source>
</evidence>
<organism evidence="3 4">
    <name type="scientific">Rhodopseudomonas palustris</name>
    <dbReference type="NCBI Taxonomy" id="1076"/>
    <lineage>
        <taxon>Bacteria</taxon>
        <taxon>Pseudomonadati</taxon>
        <taxon>Pseudomonadota</taxon>
        <taxon>Alphaproteobacteria</taxon>
        <taxon>Hyphomicrobiales</taxon>
        <taxon>Nitrobacteraceae</taxon>
        <taxon>Rhodopseudomonas</taxon>
    </lineage>
</organism>
<dbReference type="Pfam" id="PF16793">
    <property type="entry name" value="RepB_primase"/>
    <property type="match status" value="1"/>
</dbReference>
<name>A0A0D7F446_RHOPL</name>
<evidence type="ECO:0000313" key="4">
    <source>
        <dbReference type="Proteomes" id="UP000032515"/>
    </source>
</evidence>
<feature type="domain" description="Primase C-terminal 2" evidence="1">
    <location>
        <begin position="231"/>
        <end position="294"/>
    </location>
</feature>
<dbReference type="PATRIC" id="fig|1076.23.peg.4534"/>
<dbReference type="Gene3D" id="3.30.70.1790">
    <property type="entry name" value="RepB DNA-primase, N-terminal domain"/>
    <property type="match status" value="1"/>
</dbReference>
<dbReference type="EMBL" id="JXXE01000035">
    <property type="protein sequence ID" value="KIZ47844.1"/>
    <property type="molecule type" value="Genomic_DNA"/>
</dbReference>
<accession>A0A0D7F446</accession>